<reference evidence="7 8" key="1">
    <citation type="submission" date="2019-06" db="EMBL/GenBank/DDBJ databases">
        <title>Draft genomes of female and male turbot (Scophthalmus maximus).</title>
        <authorList>
            <person name="Xu H."/>
            <person name="Xu X.-W."/>
            <person name="Shao C."/>
            <person name="Chen S."/>
        </authorList>
    </citation>
    <scope>NUCLEOTIDE SEQUENCE [LARGE SCALE GENOMIC DNA]</scope>
    <source>
        <strain evidence="7">Ysfricsl-2016a</strain>
        <tissue evidence="7">Blood</tissue>
    </source>
</reference>
<dbReference type="Gene3D" id="1.10.8.1240">
    <property type="match status" value="1"/>
</dbReference>
<dbReference type="Proteomes" id="UP000438429">
    <property type="component" value="Unassembled WGS sequence"/>
</dbReference>
<dbReference type="EMBL" id="VEVO01000007">
    <property type="protein sequence ID" value="KAF0040038.1"/>
    <property type="molecule type" value="Genomic_DNA"/>
</dbReference>
<proteinExistence type="predicted"/>
<evidence type="ECO:0000256" key="4">
    <source>
        <dbReference type="ARBA" id="ARBA00022490"/>
    </source>
</evidence>
<dbReference type="GO" id="GO:0005737">
    <property type="term" value="C:cytoplasm"/>
    <property type="evidence" value="ECO:0007669"/>
    <property type="project" value="UniProtKB-SubCell"/>
</dbReference>
<keyword evidence="4" id="KW-0963">Cytoplasm</keyword>
<dbReference type="PANTHER" id="PTHR45161:SF2">
    <property type="entry name" value="RAP GUANINE NUCLEOTIDE EXCHANGE FACTOR 2"/>
    <property type="match status" value="1"/>
</dbReference>
<keyword evidence="3" id="KW-1003">Cell membrane</keyword>
<sequence length="81" mass="9452">MASYVDNSFRQAVMMNPAERTQQDLEIVYSYLHGMEALSNLREHQLSISVQLMQRPTDVWSRDPFHPGSEERILPVVGRYK</sequence>
<dbReference type="PANTHER" id="PTHR45161">
    <property type="entry name" value="CYTOSKELETON-ASSOCIATED PROTEIN 4"/>
    <property type="match status" value="1"/>
</dbReference>
<evidence type="ECO:0000256" key="2">
    <source>
        <dbReference type="ARBA" id="ARBA00004496"/>
    </source>
</evidence>
<organism evidence="7 8">
    <name type="scientific">Scophthalmus maximus</name>
    <name type="common">Turbot</name>
    <name type="synonym">Psetta maxima</name>
    <dbReference type="NCBI Taxonomy" id="52904"/>
    <lineage>
        <taxon>Eukaryota</taxon>
        <taxon>Metazoa</taxon>
        <taxon>Chordata</taxon>
        <taxon>Craniata</taxon>
        <taxon>Vertebrata</taxon>
        <taxon>Euteleostomi</taxon>
        <taxon>Actinopterygii</taxon>
        <taxon>Neopterygii</taxon>
        <taxon>Teleostei</taxon>
        <taxon>Neoteleostei</taxon>
        <taxon>Acanthomorphata</taxon>
        <taxon>Carangaria</taxon>
        <taxon>Pleuronectiformes</taxon>
        <taxon>Pleuronectoidei</taxon>
        <taxon>Scophthalmidae</taxon>
        <taxon>Scophthalmus</taxon>
    </lineage>
</organism>
<evidence type="ECO:0000256" key="1">
    <source>
        <dbReference type="ARBA" id="ARBA00004236"/>
    </source>
</evidence>
<evidence type="ECO:0000256" key="5">
    <source>
        <dbReference type="ARBA" id="ARBA00022553"/>
    </source>
</evidence>
<accession>A0A6A4T6V3</accession>
<protein>
    <submittedName>
        <fullName evidence="7">Uncharacterized protein</fullName>
    </submittedName>
</protein>
<evidence type="ECO:0000256" key="3">
    <source>
        <dbReference type="ARBA" id="ARBA00022475"/>
    </source>
</evidence>
<comment type="caution">
    <text evidence="7">The sequence shown here is derived from an EMBL/GenBank/DDBJ whole genome shotgun (WGS) entry which is preliminary data.</text>
</comment>
<keyword evidence="6" id="KW-0472">Membrane</keyword>
<evidence type="ECO:0000313" key="8">
    <source>
        <dbReference type="Proteomes" id="UP000438429"/>
    </source>
</evidence>
<gene>
    <name evidence="7" type="ORF">F2P81_008273</name>
</gene>
<dbReference type="GO" id="GO:0005886">
    <property type="term" value="C:plasma membrane"/>
    <property type="evidence" value="ECO:0007669"/>
    <property type="project" value="UniProtKB-SubCell"/>
</dbReference>
<name>A0A6A4T6V3_SCOMX</name>
<comment type="subcellular location">
    <subcellularLocation>
        <location evidence="1">Cell membrane</location>
    </subcellularLocation>
    <subcellularLocation>
        <location evidence="2">Cytoplasm</location>
    </subcellularLocation>
</comment>
<keyword evidence="5" id="KW-0597">Phosphoprotein</keyword>
<evidence type="ECO:0000256" key="6">
    <source>
        <dbReference type="ARBA" id="ARBA00023136"/>
    </source>
</evidence>
<evidence type="ECO:0000313" key="7">
    <source>
        <dbReference type="EMBL" id="KAF0040038.1"/>
    </source>
</evidence>
<dbReference type="AlphaFoldDB" id="A0A6A4T6V3"/>